<keyword evidence="2" id="KW-1185">Reference proteome</keyword>
<dbReference type="Pfam" id="PF13585">
    <property type="entry name" value="CHU_C"/>
    <property type="match status" value="1"/>
</dbReference>
<dbReference type="Proteomes" id="UP001500067">
    <property type="component" value="Unassembled WGS sequence"/>
</dbReference>
<sequence>MLCLKGIYAHASHTTGGDMTYTFIKDTTISGNLFQVYTVTLLLYQDCKDGVSDAIQQDNPAFFTVYENGGSLLRVDTNIYYDPTPGSGGATTIPQEEVTTGCGIVPLQGNRPCLLRKKFSKRYYLPQNTAGYVVVYQRCCRTASVENLVDAGEKGVTFFCTIPGAGGGMRNSSAVFKDHPTPVICMNEKMILDVSATDADGDSLTYEFSNIYEGASGPDIKPKVTTAPPFDTVQYQPAYWHAAPVFVAEPIQIDPIAGIVTVVPGKIGRYQVGICCNEWRNGVLINKVYREFQWTVINCNGLIESYKPNAGVNRTVLQGDTIHFHAKGAIRYSWNPATFLSDAGSPDPIGTFTELGDHTYILYGETNNDCKGYDTITIFVREHSGYTAPNAFTPNGDGINDRLIPMPVGKSRLRSFSIYNRWGKRVYYTTELMAGIGWDGKEQDIGVYLWQIEYTDNLGEERTERGNTTLLR</sequence>
<evidence type="ECO:0000313" key="1">
    <source>
        <dbReference type="EMBL" id="GAA4465073.1"/>
    </source>
</evidence>
<comment type="caution">
    <text evidence="1">The sequence shown here is derived from an EMBL/GenBank/DDBJ whole genome shotgun (WGS) entry which is preliminary data.</text>
</comment>
<evidence type="ECO:0008006" key="3">
    <source>
        <dbReference type="Google" id="ProtNLM"/>
    </source>
</evidence>
<reference evidence="2" key="1">
    <citation type="journal article" date="2019" name="Int. J. Syst. Evol. Microbiol.">
        <title>The Global Catalogue of Microorganisms (GCM) 10K type strain sequencing project: providing services to taxonomists for standard genome sequencing and annotation.</title>
        <authorList>
            <consortium name="The Broad Institute Genomics Platform"/>
            <consortium name="The Broad Institute Genome Sequencing Center for Infectious Disease"/>
            <person name="Wu L."/>
            <person name="Ma J."/>
        </authorList>
    </citation>
    <scope>NUCLEOTIDE SEQUENCE [LARGE SCALE GENOMIC DNA]</scope>
    <source>
        <strain evidence="2">JCM 32105</strain>
    </source>
</reference>
<proteinExistence type="predicted"/>
<organism evidence="1 2">
    <name type="scientific">Nemorincola caseinilytica</name>
    <dbReference type="NCBI Taxonomy" id="2054315"/>
    <lineage>
        <taxon>Bacteria</taxon>
        <taxon>Pseudomonadati</taxon>
        <taxon>Bacteroidota</taxon>
        <taxon>Chitinophagia</taxon>
        <taxon>Chitinophagales</taxon>
        <taxon>Chitinophagaceae</taxon>
        <taxon>Nemorincola</taxon>
    </lineage>
</organism>
<name>A0ABP8NGI6_9BACT</name>
<dbReference type="EMBL" id="BAABFA010000010">
    <property type="protein sequence ID" value="GAA4465073.1"/>
    <property type="molecule type" value="Genomic_DNA"/>
</dbReference>
<evidence type="ECO:0000313" key="2">
    <source>
        <dbReference type="Proteomes" id="UP001500067"/>
    </source>
</evidence>
<gene>
    <name evidence="1" type="ORF">GCM10023093_16620</name>
</gene>
<accession>A0ABP8NGI6</accession>
<protein>
    <recommendedName>
        <fullName evidence="3">Gliding motility-associated C-terminal domain-containing protein</fullName>
    </recommendedName>
</protein>